<dbReference type="Proteomes" id="UP001221142">
    <property type="component" value="Unassembled WGS sequence"/>
</dbReference>
<proteinExistence type="predicted"/>
<dbReference type="EMBL" id="JARKIF010000005">
    <property type="protein sequence ID" value="KAJ7639218.1"/>
    <property type="molecule type" value="Genomic_DNA"/>
</dbReference>
<protein>
    <recommendedName>
        <fullName evidence="3">F-box domain-containing protein</fullName>
    </recommendedName>
</protein>
<dbReference type="Gene3D" id="3.80.10.10">
    <property type="entry name" value="Ribonuclease Inhibitor"/>
    <property type="match status" value="1"/>
</dbReference>
<name>A0AAD7C5D5_9AGAR</name>
<evidence type="ECO:0000313" key="2">
    <source>
        <dbReference type="Proteomes" id="UP001221142"/>
    </source>
</evidence>
<gene>
    <name evidence="1" type="ORF">FB45DRAFT_1134438</name>
</gene>
<evidence type="ECO:0000313" key="1">
    <source>
        <dbReference type="EMBL" id="KAJ7639218.1"/>
    </source>
</evidence>
<organism evidence="1 2">
    <name type="scientific">Roridomyces roridus</name>
    <dbReference type="NCBI Taxonomy" id="1738132"/>
    <lineage>
        <taxon>Eukaryota</taxon>
        <taxon>Fungi</taxon>
        <taxon>Dikarya</taxon>
        <taxon>Basidiomycota</taxon>
        <taxon>Agaricomycotina</taxon>
        <taxon>Agaricomycetes</taxon>
        <taxon>Agaricomycetidae</taxon>
        <taxon>Agaricales</taxon>
        <taxon>Marasmiineae</taxon>
        <taxon>Mycenaceae</taxon>
        <taxon>Roridomyces</taxon>
    </lineage>
</organism>
<dbReference type="SUPFAM" id="SSF52047">
    <property type="entry name" value="RNI-like"/>
    <property type="match status" value="1"/>
</dbReference>
<evidence type="ECO:0008006" key="3">
    <source>
        <dbReference type="Google" id="ProtNLM"/>
    </source>
</evidence>
<comment type="caution">
    <text evidence="1">The sequence shown here is derived from an EMBL/GenBank/DDBJ whole genome shotgun (WGS) entry which is preliminary data.</text>
</comment>
<keyword evidence="2" id="KW-1185">Reference proteome</keyword>
<dbReference type="InterPro" id="IPR032675">
    <property type="entry name" value="LRR_dom_sf"/>
</dbReference>
<dbReference type="AlphaFoldDB" id="A0AAD7C5D5"/>
<sequence length="553" mass="62626">MSSPQSCDAPCFGAIGSPLSSFPEFLASNDIPTDLQAAAAIEKARTNLICFQHAIEPLTIRRTELEAVIPPIQRVPNEILADFFARCVDVTKPLDPMKGGAWVVSRVCHRWRAVALACPELWSHFVFPRKPIKHLQYFIQLQLERAPRPYPLFIRIQDHYTISQDVMDLFFAAHAQWEDVTLGSYRYFTQFVKRARSTLFPRLRKLEIYDNRTPRLFPRNADHLPIFDIVRSLPALTNLFMDLRNEYFTTQLRLPWFQLRHCTLRCFFAPDVLWILPLLPLSASVILRGTHDTKAPQAARTVSKISTLEFDNCTRLFTTTVLEVLHAPSLRKLVFSHGCSSAPAPNAVADFLNRSGCALEHLRIEGCLLSNAGVLEILERGSRHGARWTNELVRLDVHQITDLREMLEALGRGAEKGEMLVPNLRTLAVRGTSALEGVDVLALLKSRNPATVASELGQADLEAKNELRDQLLDAQEAIQAEMREAILNTPLCGPDVIAVWEKVQAPFLAKLVEWERGLTEEERALIEWTEEEARRADERAEKIFAEAMDLLVD</sequence>
<accession>A0AAD7C5D5</accession>
<reference evidence="1" key="1">
    <citation type="submission" date="2023-03" db="EMBL/GenBank/DDBJ databases">
        <title>Massive genome expansion in bonnet fungi (Mycena s.s.) driven by repeated elements and novel gene families across ecological guilds.</title>
        <authorList>
            <consortium name="Lawrence Berkeley National Laboratory"/>
            <person name="Harder C.B."/>
            <person name="Miyauchi S."/>
            <person name="Viragh M."/>
            <person name="Kuo A."/>
            <person name="Thoen E."/>
            <person name="Andreopoulos B."/>
            <person name="Lu D."/>
            <person name="Skrede I."/>
            <person name="Drula E."/>
            <person name="Henrissat B."/>
            <person name="Morin E."/>
            <person name="Kohler A."/>
            <person name="Barry K."/>
            <person name="LaButti K."/>
            <person name="Morin E."/>
            <person name="Salamov A."/>
            <person name="Lipzen A."/>
            <person name="Mereny Z."/>
            <person name="Hegedus B."/>
            <person name="Baldrian P."/>
            <person name="Stursova M."/>
            <person name="Weitz H."/>
            <person name="Taylor A."/>
            <person name="Grigoriev I.V."/>
            <person name="Nagy L.G."/>
            <person name="Martin F."/>
            <person name="Kauserud H."/>
        </authorList>
    </citation>
    <scope>NUCLEOTIDE SEQUENCE</scope>
    <source>
        <strain evidence="1">9284</strain>
    </source>
</reference>